<feature type="region of interest" description="Disordered" evidence="6">
    <location>
        <begin position="893"/>
        <end position="1001"/>
    </location>
</feature>
<feature type="compositionally biased region" description="Basic and acidic residues" evidence="6">
    <location>
        <begin position="106"/>
        <end position="119"/>
    </location>
</feature>
<comment type="similarity">
    <text evidence="2">Belongs to the Stoned B family.</text>
</comment>
<feature type="region of interest" description="Disordered" evidence="6">
    <location>
        <begin position="579"/>
        <end position="781"/>
    </location>
</feature>
<dbReference type="FunFam" id="2.60.40.1170:FF:000022">
    <property type="entry name" value="AP-1 complex subunit mu"/>
    <property type="match status" value="1"/>
</dbReference>
<feature type="compositionally biased region" description="Basic and acidic residues" evidence="6">
    <location>
        <begin position="20"/>
        <end position="31"/>
    </location>
</feature>
<evidence type="ECO:0000313" key="9">
    <source>
        <dbReference type="Proteomes" id="UP000887575"/>
    </source>
</evidence>
<feature type="compositionally biased region" description="Acidic residues" evidence="6">
    <location>
        <begin position="120"/>
        <end position="129"/>
    </location>
</feature>
<evidence type="ECO:0000259" key="7">
    <source>
        <dbReference type="PROSITE" id="PS51070"/>
    </source>
</evidence>
<feature type="region of interest" description="Disordered" evidence="6">
    <location>
        <begin position="1063"/>
        <end position="1122"/>
    </location>
</feature>
<feature type="domain" description="SHD" evidence="7">
    <location>
        <begin position="1135"/>
        <end position="1281"/>
    </location>
</feature>
<feature type="region of interest" description="Disordered" evidence="6">
    <location>
        <begin position="1"/>
        <end position="261"/>
    </location>
</feature>
<dbReference type="PROSITE" id="PS51070">
    <property type="entry name" value="SHD"/>
    <property type="match status" value="1"/>
</dbReference>
<evidence type="ECO:0000256" key="6">
    <source>
        <dbReference type="SAM" id="MobiDB-lite"/>
    </source>
</evidence>
<dbReference type="GO" id="GO:0045202">
    <property type="term" value="C:synapse"/>
    <property type="evidence" value="ECO:0007669"/>
    <property type="project" value="UniProtKB-ARBA"/>
</dbReference>
<evidence type="ECO:0000259" key="8">
    <source>
        <dbReference type="PROSITE" id="PS51072"/>
    </source>
</evidence>
<evidence type="ECO:0000256" key="2">
    <source>
        <dbReference type="ARBA" id="ARBA00005579"/>
    </source>
</evidence>
<feature type="compositionally biased region" description="Basic residues" evidence="6">
    <location>
        <begin position="846"/>
        <end position="855"/>
    </location>
</feature>
<feature type="region of interest" description="Disordered" evidence="6">
    <location>
        <begin position="469"/>
        <end position="563"/>
    </location>
</feature>
<feature type="compositionally biased region" description="Polar residues" evidence="6">
    <location>
        <begin position="469"/>
        <end position="480"/>
    </location>
</feature>
<dbReference type="Proteomes" id="UP000887575">
    <property type="component" value="Unassembled WGS sequence"/>
</dbReference>
<keyword evidence="4" id="KW-0254">Endocytosis</keyword>
<dbReference type="InterPro" id="IPR036168">
    <property type="entry name" value="AP2_Mu_C_sf"/>
</dbReference>
<feature type="compositionally biased region" description="Polar residues" evidence="6">
    <location>
        <begin position="659"/>
        <end position="668"/>
    </location>
</feature>
<feature type="compositionally biased region" description="Basic and acidic residues" evidence="6">
    <location>
        <begin position="294"/>
        <end position="313"/>
    </location>
</feature>
<dbReference type="SUPFAM" id="SSF49447">
    <property type="entry name" value="Second domain of Mu2 adaptin subunit (ap50) of ap2 adaptor"/>
    <property type="match status" value="1"/>
</dbReference>
<feature type="compositionally biased region" description="Polar residues" evidence="6">
    <location>
        <begin position="1074"/>
        <end position="1083"/>
    </location>
</feature>
<dbReference type="Gene3D" id="2.60.40.1170">
    <property type="entry name" value="Mu homology domain, subdomain B"/>
    <property type="match status" value="1"/>
</dbReference>
<dbReference type="PANTHER" id="PTHR10529">
    <property type="entry name" value="AP COMPLEX SUBUNIT MU"/>
    <property type="match status" value="1"/>
</dbReference>
<feature type="compositionally biased region" description="Pro residues" evidence="6">
    <location>
        <begin position="715"/>
        <end position="729"/>
    </location>
</feature>
<feature type="region of interest" description="Disordered" evidence="6">
    <location>
        <begin position="294"/>
        <end position="369"/>
    </location>
</feature>
<feature type="compositionally biased region" description="Low complexity" evidence="6">
    <location>
        <begin position="634"/>
        <end position="643"/>
    </location>
</feature>
<feature type="compositionally biased region" description="Polar residues" evidence="6">
    <location>
        <begin position="189"/>
        <end position="199"/>
    </location>
</feature>
<feature type="compositionally biased region" description="Basic and acidic residues" evidence="6">
    <location>
        <begin position="203"/>
        <end position="215"/>
    </location>
</feature>
<dbReference type="GO" id="GO:0006897">
    <property type="term" value="P:endocytosis"/>
    <property type="evidence" value="ECO:0007669"/>
    <property type="project" value="UniProtKB-KW"/>
</dbReference>
<accession>A0AAF3J600</accession>
<protein>
    <recommendedName>
        <fullName evidence="11">Stoned B-like protein</fullName>
    </recommendedName>
</protein>
<dbReference type="InterPro" id="IPR050431">
    <property type="entry name" value="Adaptor_comp_med_subunit"/>
</dbReference>
<dbReference type="FunFam" id="2.60.40.1170:FF:000018">
    <property type="entry name" value="stonin-2 isoform X2"/>
    <property type="match status" value="1"/>
</dbReference>
<proteinExistence type="inferred from homology"/>
<dbReference type="PROSITE" id="PS51072">
    <property type="entry name" value="MHD"/>
    <property type="match status" value="1"/>
</dbReference>
<feature type="compositionally biased region" description="Low complexity" evidence="6">
    <location>
        <begin position="141"/>
        <end position="161"/>
    </location>
</feature>
<feature type="compositionally biased region" description="Low complexity" evidence="6">
    <location>
        <begin position="237"/>
        <end position="254"/>
    </location>
</feature>
<feature type="compositionally biased region" description="Polar residues" evidence="6">
    <location>
        <begin position="1676"/>
        <end position="1689"/>
    </location>
</feature>
<sequence>MSWRDDRSLPYDPHAGRNAFKSDEDGEDHPLARTARAMRSFTESIDVDLPPAPELPPSLDIDRLSAGMKNSDTNDTIVEVKREETIDNTLGETQKFKMVVPGPGHTEQEAEMHKSLLRDADEESLDSELEAIGQTEAKAESSAASRDGRSDSGSVSRSARGPQEADHVALRQQYSVTALTRPRPTTPTQQCAIESSAFMSQEEVERERERQEKIKVKIPAGGKRRKSDMSYSELYDSVSSQRVQRSGSQVGGRRTSMNDYEGDILEENPVYRSVAPPKPVVHRRTSIEWENFEERKAAEREARRQTEYLEDKAFSQATTSREQQKTLEATGFDDSFAVEGLPQKRKMDDSEPEPEFSEDMAEERERFRKQSEMKIIVHADRMGIENPSDIDAAIRARVEGKVDEVIAQQIDQDQAYDYSQYEGWNPETQQFEGTYTDKNGEEQSYAEYYAHYFSQQQYYDDNGQWTGYETGQAPTGDGTTNEYYGQYYDQQGEDQQGQEQGNDYGQEYNAQASEAENQGTYNYNQGGQEQGNDYGQEYNAQASEAENQGTYDYNQGGQEYDPEYYNSEEYRKWYEENYGEQAASGEQKYEQTEYDQANYQQSAYDQGYDYSQTSTEGTAYYNNETNGCYQQGTSYDQQGYSYDQQEHYQPEKQEYAQDYSYQPTNPFESQAEAEQSIPPPRPPVVSKPLFEAPPPKDEFGWDSSATSSTQTSQAPPRPPPSPSRPPPPAQGTESQQDPTPATAPSRPPPAARPPPPRPVPPPPKKEEKKEEPEEDAWAQFKKMTDKVNVAVKSTEERLKDLSENTAVNDIKDESYLANVGGAQGYTETLAQQEIRRMTEEKQKEKALKKKMKQQGKRAPSPEYTLDDQERMDKASEELARQMAAKMAIGRGDPALADWKPPEGAVITQKPAIDVTRKDSTPADAIPPRKKSSIKEAHQESSSLDLPSHAPLTFQQSADSAHPIGDFHPDDPALSAPSWADFEATAPELAPSESGFFSKDSQGGSFAIKAADPFALPPKENPFAPPEEASLFDDNYDPFDVRPVEDIVAAAKAKAEAAKLTADGHDDMDYFGNTEARSTHSTPTPEGGSPISARPTGFDDEFKAERGSNGSTPTPLYDEDDSQPLDDFIPKFSGDGWELMIRHPLKKKIMADRFWKPCFVRLHGNTLIIYNSKTDNKPIQELLLQASYSLSDTTLQAYDVYGKIHTVKLQFVQYKERVGIRPGQISRLVDGHITKYGLPLEHSANCNVLLKFGSLAADELQSFVNTIEDILFKCPAKRDTKPVYKQDEVQIHCYDEYSSHIDKLGIVSDQKARVRMFCLAFVTGSPFLEIGLNDRRRQGKEVVRRKDILPMYTERWIRFENLEFHNTVDQPSFEQEQVIRLQPPDGCFFEIMRFRVRPPRNREKALTVKCIMKIAGSKVEIRMEAMAAAQVERSKGGKATRRQIPCEDIVVRFPIPEAWIYIFREERHWGVGSVHSKKLRPGKVKNLKDRLLGAVQQTESNLIEVAIGEAKYEHVYRSLVWRIPRLPEKHHEAYKAHLLKCRFELSSFDLMPETFLPNVEVDFTMPLATVSNTVVRSVSVEQHEDSDRVEKFVRYVAKCKYRVEIDYVQCADLDVDPTLQVAAGLEDSVQVPEMHRPAIHPNDVAGMHEGYRIDLPEHQFNAKRDDSSSDEEETKQKFPTIQIDMSNYGY</sequence>
<evidence type="ECO:0000256" key="5">
    <source>
        <dbReference type="ARBA" id="ARBA00022737"/>
    </source>
</evidence>
<feature type="compositionally biased region" description="Pro residues" evidence="6">
    <location>
        <begin position="745"/>
        <end position="762"/>
    </location>
</feature>
<dbReference type="Pfam" id="PF00928">
    <property type="entry name" value="Adap_comp_sub"/>
    <property type="match status" value="1"/>
</dbReference>
<keyword evidence="5" id="KW-0677">Repeat</keyword>
<reference evidence="10" key="1">
    <citation type="submission" date="2024-02" db="UniProtKB">
        <authorList>
            <consortium name="WormBaseParasite"/>
        </authorList>
    </citation>
    <scope>IDENTIFICATION</scope>
</reference>
<dbReference type="GO" id="GO:0005737">
    <property type="term" value="C:cytoplasm"/>
    <property type="evidence" value="ECO:0007669"/>
    <property type="project" value="UniProtKB-SubCell"/>
</dbReference>
<keyword evidence="9" id="KW-1185">Reference proteome</keyword>
<comment type="subcellular location">
    <subcellularLocation>
        <location evidence="1">Cytoplasm</location>
    </subcellularLocation>
</comment>
<dbReference type="InterPro" id="IPR028565">
    <property type="entry name" value="MHD"/>
</dbReference>
<feature type="domain" description="MHD" evidence="8">
    <location>
        <begin position="1285"/>
        <end position="1605"/>
    </location>
</feature>
<evidence type="ECO:0000256" key="3">
    <source>
        <dbReference type="ARBA" id="ARBA00022490"/>
    </source>
</evidence>
<feature type="region of interest" description="Disordered" evidence="6">
    <location>
        <begin position="1660"/>
        <end position="1689"/>
    </location>
</feature>
<name>A0AAF3J600_9BILA</name>
<feature type="region of interest" description="Disordered" evidence="6">
    <location>
        <begin position="838"/>
        <end position="873"/>
    </location>
</feature>
<keyword evidence="3" id="KW-0963">Cytoplasm</keyword>
<feature type="compositionally biased region" description="Low complexity" evidence="6">
    <location>
        <begin position="481"/>
        <end position="508"/>
    </location>
</feature>
<evidence type="ECO:0008006" key="11">
    <source>
        <dbReference type="Google" id="ProtNLM"/>
    </source>
</evidence>
<dbReference type="WBParaSite" id="MBELARI_LOCUS18351.1">
    <property type="protein sequence ID" value="MBELARI_LOCUS18351.1"/>
    <property type="gene ID" value="MBELARI_LOCUS18351"/>
</dbReference>
<feature type="compositionally biased region" description="Low complexity" evidence="6">
    <location>
        <begin position="703"/>
        <end position="714"/>
    </location>
</feature>
<evidence type="ECO:0000256" key="1">
    <source>
        <dbReference type="ARBA" id="ARBA00004496"/>
    </source>
</evidence>
<feature type="compositionally biased region" description="Polar residues" evidence="6">
    <location>
        <begin position="594"/>
        <end position="633"/>
    </location>
</feature>
<feature type="compositionally biased region" description="Acidic residues" evidence="6">
    <location>
        <begin position="350"/>
        <end position="362"/>
    </location>
</feature>
<evidence type="ECO:0000313" key="10">
    <source>
        <dbReference type="WBParaSite" id="MBELARI_LOCUS18351.1"/>
    </source>
</evidence>
<evidence type="ECO:0000256" key="4">
    <source>
        <dbReference type="ARBA" id="ARBA00022583"/>
    </source>
</evidence>
<dbReference type="FunFam" id="2.60.40.1170:FF:000016">
    <property type="entry name" value="AP-1 complex subunit mu"/>
    <property type="match status" value="1"/>
</dbReference>
<feature type="compositionally biased region" description="Basic and acidic residues" evidence="6">
    <location>
        <begin position="644"/>
        <end position="655"/>
    </location>
</feature>
<organism evidence="9 10">
    <name type="scientific">Mesorhabditis belari</name>
    <dbReference type="NCBI Taxonomy" id="2138241"/>
    <lineage>
        <taxon>Eukaryota</taxon>
        <taxon>Metazoa</taxon>
        <taxon>Ecdysozoa</taxon>
        <taxon>Nematoda</taxon>
        <taxon>Chromadorea</taxon>
        <taxon>Rhabditida</taxon>
        <taxon>Rhabditina</taxon>
        <taxon>Rhabditomorpha</taxon>
        <taxon>Rhabditoidea</taxon>
        <taxon>Rhabditidae</taxon>
        <taxon>Mesorhabditinae</taxon>
        <taxon>Mesorhabditis</taxon>
    </lineage>
</organism>
<feature type="compositionally biased region" description="Polar residues" evidence="6">
    <location>
        <begin position="509"/>
        <end position="557"/>
    </location>
</feature>
<dbReference type="InterPro" id="IPR012320">
    <property type="entry name" value="SHD_dom"/>
</dbReference>